<dbReference type="GO" id="GO:0003735">
    <property type="term" value="F:structural constituent of ribosome"/>
    <property type="evidence" value="ECO:0007669"/>
    <property type="project" value="InterPro"/>
</dbReference>
<dbReference type="GO" id="GO:0006412">
    <property type="term" value="P:translation"/>
    <property type="evidence" value="ECO:0007669"/>
    <property type="project" value="UniProtKB-UniRule"/>
</dbReference>
<name>A0A510J9X9_9FUSO</name>
<evidence type="ECO:0000313" key="7">
    <source>
        <dbReference type="Proteomes" id="UP000321606"/>
    </source>
</evidence>
<dbReference type="PANTHER" id="PTHR11545">
    <property type="entry name" value="RIBOSOMAL PROTEIN L13"/>
    <property type="match status" value="1"/>
</dbReference>
<comment type="subunit">
    <text evidence="5">Part of the 50S ribosomal subunit.</text>
</comment>
<dbReference type="GO" id="GO:0017148">
    <property type="term" value="P:negative regulation of translation"/>
    <property type="evidence" value="ECO:0007669"/>
    <property type="project" value="TreeGrafter"/>
</dbReference>
<dbReference type="GO" id="GO:0022625">
    <property type="term" value="C:cytosolic large ribosomal subunit"/>
    <property type="evidence" value="ECO:0007669"/>
    <property type="project" value="TreeGrafter"/>
</dbReference>
<dbReference type="NCBIfam" id="TIGR01066">
    <property type="entry name" value="rplM_bact"/>
    <property type="match status" value="1"/>
</dbReference>
<proteinExistence type="inferred from homology"/>
<dbReference type="GO" id="GO:0003729">
    <property type="term" value="F:mRNA binding"/>
    <property type="evidence" value="ECO:0007669"/>
    <property type="project" value="TreeGrafter"/>
</dbReference>
<accession>A0A510J9X9</accession>
<dbReference type="STRING" id="714315.GCA_000516535_01052"/>
<dbReference type="InterPro" id="IPR036899">
    <property type="entry name" value="Ribosomal_uL13_sf"/>
</dbReference>
<dbReference type="Proteomes" id="UP000321606">
    <property type="component" value="Chromosome"/>
</dbReference>
<dbReference type="Pfam" id="PF00572">
    <property type="entry name" value="Ribosomal_L13"/>
    <property type="match status" value="1"/>
</dbReference>
<dbReference type="KEGG" id="lgo:JCM16774_1060"/>
<dbReference type="RefSeq" id="WP_006807346.1">
    <property type="nucleotide sequence ID" value="NZ_AP019822.1"/>
</dbReference>
<dbReference type="PANTHER" id="PTHR11545:SF2">
    <property type="entry name" value="LARGE RIBOSOMAL SUBUNIT PROTEIN UL13M"/>
    <property type="match status" value="1"/>
</dbReference>
<dbReference type="AlphaFoldDB" id="A0A510J9X9"/>
<dbReference type="SUPFAM" id="SSF52161">
    <property type="entry name" value="Ribosomal protein L13"/>
    <property type="match status" value="1"/>
</dbReference>
<keyword evidence="3 5" id="KW-0687">Ribonucleoprotein</keyword>
<gene>
    <name evidence="5 6" type="primary">rplM</name>
    <name evidence="6" type="ORF">JCM16774_1060</name>
</gene>
<reference evidence="6 7" key="1">
    <citation type="submission" date="2019-07" db="EMBL/GenBank/DDBJ databases">
        <title>Complete Genome Sequence of Leptotrichia goodfellowii Strain JCM 16774.</title>
        <authorList>
            <person name="Watanabe S."/>
            <person name="Cui L."/>
        </authorList>
    </citation>
    <scope>NUCLEOTIDE SEQUENCE [LARGE SCALE GENOMIC DNA]</scope>
    <source>
        <strain evidence="6 7">JCM16774</strain>
    </source>
</reference>
<evidence type="ECO:0000256" key="5">
    <source>
        <dbReference type="HAMAP-Rule" id="MF_01366"/>
    </source>
</evidence>
<evidence type="ECO:0000256" key="3">
    <source>
        <dbReference type="ARBA" id="ARBA00023274"/>
    </source>
</evidence>
<dbReference type="PIRSF" id="PIRSF002181">
    <property type="entry name" value="Ribosomal_L13"/>
    <property type="match status" value="1"/>
</dbReference>
<keyword evidence="2 5" id="KW-0689">Ribosomal protein</keyword>
<sequence length="144" mass="16478">MNKYTVMQKKEEVTRNWYEIDAEGKILGKLATEIAVKLMGKHKPSYTPHVDGGDYVIVTNATKFAVTGTKMLNKKYYRHSGYPGGLKVRSLEEMLEKKPTEVIRKAVERMLPKNKLGSQMIGRLKIYTGTEHNHEAQKPEKIEL</sequence>
<dbReference type="InterPro" id="IPR005822">
    <property type="entry name" value="Ribosomal_uL13"/>
</dbReference>
<protein>
    <recommendedName>
        <fullName evidence="4 5">Large ribosomal subunit protein uL13</fullName>
    </recommendedName>
</protein>
<comment type="function">
    <text evidence="5">This protein is one of the early assembly proteins of the 50S ribosomal subunit, although it is not seen to bind rRNA by itself. It is important during the early stages of 50S assembly.</text>
</comment>
<dbReference type="FunFam" id="3.90.1180.10:FF:000001">
    <property type="entry name" value="50S ribosomal protein L13"/>
    <property type="match status" value="1"/>
</dbReference>
<dbReference type="CDD" id="cd00392">
    <property type="entry name" value="Ribosomal_L13"/>
    <property type="match status" value="1"/>
</dbReference>
<organism evidence="6 7">
    <name type="scientific">Pseudoleptotrichia goodfellowii</name>
    <dbReference type="NCBI Taxonomy" id="157692"/>
    <lineage>
        <taxon>Bacteria</taxon>
        <taxon>Fusobacteriati</taxon>
        <taxon>Fusobacteriota</taxon>
        <taxon>Fusobacteriia</taxon>
        <taxon>Fusobacteriales</taxon>
        <taxon>Leptotrichiaceae</taxon>
        <taxon>Pseudoleptotrichia</taxon>
    </lineage>
</organism>
<dbReference type="HAMAP" id="MF_01366">
    <property type="entry name" value="Ribosomal_uL13"/>
    <property type="match status" value="1"/>
</dbReference>
<dbReference type="Gene3D" id="3.90.1180.10">
    <property type="entry name" value="Ribosomal protein L13"/>
    <property type="match status" value="1"/>
</dbReference>
<dbReference type="OrthoDB" id="9801330at2"/>
<dbReference type="EMBL" id="AP019822">
    <property type="protein sequence ID" value="BBM36128.1"/>
    <property type="molecule type" value="Genomic_DNA"/>
</dbReference>
<evidence type="ECO:0000256" key="2">
    <source>
        <dbReference type="ARBA" id="ARBA00022980"/>
    </source>
</evidence>
<evidence type="ECO:0000256" key="4">
    <source>
        <dbReference type="ARBA" id="ARBA00035201"/>
    </source>
</evidence>
<comment type="similarity">
    <text evidence="1 5">Belongs to the universal ribosomal protein uL13 family.</text>
</comment>
<evidence type="ECO:0000256" key="1">
    <source>
        <dbReference type="ARBA" id="ARBA00006227"/>
    </source>
</evidence>
<evidence type="ECO:0000313" key="6">
    <source>
        <dbReference type="EMBL" id="BBM36128.1"/>
    </source>
</evidence>
<dbReference type="InterPro" id="IPR005823">
    <property type="entry name" value="Ribosomal_uL13_bac-type"/>
</dbReference>